<dbReference type="PROSITE" id="PS01124">
    <property type="entry name" value="HTH_ARAC_FAMILY_2"/>
    <property type="match status" value="1"/>
</dbReference>
<feature type="domain" description="HTH araC/xylS-type" evidence="4">
    <location>
        <begin position="172"/>
        <end position="270"/>
    </location>
</feature>
<dbReference type="OrthoDB" id="2713997at2"/>
<dbReference type="Proteomes" id="UP000306420">
    <property type="component" value="Unassembled WGS sequence"/>
</dbReference>
<dbReference type="InterPro" id="IPR018060">
    <property type="entry name" value="HTH_AraC"/>
</dbReference>
<dbReference type="EMBL" id="VBSP01000012">
    <property type="protein sequence ID" value="TLQ41701.1"/>
    <property type="molecule type" value="Genomic_DNA"/>
</dbReference>
<dbReference type="Pfam" id="PF12833">
    <property type="entry name" value="HTH_18"/>
    <property type="match status" value="1"/>
</dbReference>
<dbReference type="InterPro" id="IPR009057">
    <property type="entry name" value="Homeodomain-like_sf"/>
</dbReference>
<evidence type="ECO:0000256" key="1">
    <source>
        <dbReference type="ARBA" id="ARBA00023015"/>
    </source>
</evidence>
<keyword evidence="2" id="KW-0238">DNA-binding</keyword>
<evidence type="ECO:0000256" key="3">
    <source>
        <dbReference type="ARBA" id="ARBA00023163"/>
    </source>
</evidence>
<dbReference type="RefSeq" id="WP_138404299.1">
    <property type="nucleotide sequence ID" value="NZ_VBSP01000012.1"/>
</dbReference>
<proteinExistence type="predicted"/>
<evidence type="ECO:0000313" key="5">
    <source>
        <dbReference type="EMBL" id="TLQ41701.1"/>
    </source>
</evidence>
<evidence type="ECO:0000259" key="4">
    <source>
        <dbReference type="PROSITE" id="PS01124"/>
    </source>
</evidence>
<name>A0A5R9E0Z7_9LACT</name>
<dbReference type="SMART" id="SM00342">
    <property type="entry name" value="HTH_ARAC"/>
    <property type="match status" value="1"/>
</dbReference>
<dbReference type="SUPFAM" id="SSF46689">
    <property type="entry name" value="Homeodomain-like"/>
    <property type="match status" value="2"/>
</dbReference>
<dbReference type="InterPro" id="IPR020449">
    <property type="entry name" value="Tscrpt_reg_AraC-type_HTH"/>
</dbReference>
<dbReference type="GO" id="GO:0003700">
    <property type="term" value="F:DNA-binding transcription factor activity"/>
    <property type="evidence" value="ECO:0007669"/>
    <property type="project" value="InterPro"/>
</dbReference>
<reference evidence="5 6" key="1">
    <citation type="submission" date="2019-05" db="EMBL/GenBank/DDBJ databases">
        <title>The metagenome of a microbial culture collection derived from dairy environment covers the genomic content of the human microbiome.</title>
        <authorList>
            <person name="Roder T."/>
            <person name="Wuthrich D."/>
            <person name="Sattari Z."/>
            <person name="Von Ah U."/>
            <person name="Bar C."/>
            <person name="Ronchi F."/>
            <person name="Macpherson A.J."/>
            <person name="Ganal-Vonarburg S.C."/>
            <person name="Bruggmann R."/>
            <person name="Vergeres G."/>
        </authorList>
    </citation>
    <scope>NUCLEOTIDE SEQUENCE [LARGE SCALE GENOMIC DNA]</scope>
    <source>
        <strain evidence="5 6">FAM 24227</strain>
    </source>
</reference>
<dbReference type="PANTHER" id="PTHR43280">
    <property type="entry name" value="ARAC-FAMILY TRANSCRIPTIONAL REGULATOR"/>
    <property type="match status" value="1"/>
</dbReference>
<organism evidence="5 6">
    <name type="scientific">Ruoffia tabacinasalis</name>
    <dbReference type="NCBI Taxonomy" id="87458"/>
    <lineage>
        <taxon>Bacteria</taxon>
        <taxon>Bacillati</taxon>
        <taxon>Bacillota</taxon>
        <taxon>Bacilli</taxon>
        <taxon>Lactobacillales</taxon>
        <taxon>Aerococcaceae</taxon>
        <taxon>Ruoffia</taxon>
    </lineage>
</organism>
<dbReference type="GO" id="GO:0043565">
    <property type="term" value="F:sequence-specific DNA binding"/>
    <property type="evidence" value="ECO:0007669"/>
    <property type="project" value="InterPro"/>
</dbReference>
<dbReference type="Gene3D" id="1.10.10.60">
    <property type="entry name" value="Homeodomain-like"/>
    <property type="match status" value="2"/>
</dbReference>
<accession>A0A5R9E0Z7</accession>
<protein>
    <submittedName>
        <fullName evidence="5">Helix-turn-helix transcriptional regulator</fullName>
    </submittedName>
</protein>
<dbReference type="PRINTS" id="PR00032">
    <property type="entry name" value="HTHARAC"/>
</dbReference>
<comment type="caution">
    <text evidence="5">The sequence shown here is derived from an EMBL/GenBank/DDBJ whole genome shotgun (WGS) entry which is preliminary data.</text>
</comment>
<evidence type="ECO:0000313" key="6">
    <source>
        <dbReference type="Proteomes" id="UP000306420"/>
    </source>
</evidence>
<keyword evidence="1" id="KW-0805">Transcription regulation</keyword>
<gene>
    <name evidence="5" type="ORF">FEZ33_04985</name>
</gene>
<evidence type="ECO:0000256" key="2">
    <source>
        <dbReference type="ARBA" id="ARBA00023125"/>
    </source>
</evidence>
<dbReference type="AlphaFoldDB" id="A0A5R9E0Z7"/>
<dbReference type="PANTHER" id="PTHR43280:SF28">
    <property type="entry name" value="HTH-TYPE TRANSCRIPTIONAL ACTIVATOR RHAS"/>
    <property type="match status" value="1"/>
</dbReference>
<keyword evidence="3" id="KW-0804">Transcription</keyword>
<sequence>MMNKNLHNRLNRSDSLYYPFRIHSDTVAAGNSVNYPGFATYTFLYVTQGVGELITKYETFSFEGPFCILIPRLIPFNLSSDEHSPLDLHIIEYTVNQREQGERNLDQFKIVNIDNNSLKHVVTLLLNEINSPSRHFNAIMEHIFNLVMIYDNINMTQMYDGPEHFHISENVRQAQYFIEHNFHKKISVKDVAAQTQLSSDYFITVFHDELGLTPHQYIIRCRMNHSHFLLENTHKSIQDIAKECGYKSSNHFSTKFKEFFGYSPRNLKTK</sequence>